<evidence type="ECO:0000256" key="6">
    <source>
        <dbReference type="ARBA" id="ARBA00023136"/>
    </source>
</evidence>
<evidence type="ECO:0000313" key="10">
    <source>
        <dbReference type="EMBL" id="MFG6441645.1"/>
    </source>
</evidence>
<evidence type="ECO:0000256" key="2">
    <source>
        <dbReference type="ARBA" id="ARBA00007613"/>
    </source>
</evidence>
<dbReference type="Gene3D" id="1.20.1600.10">
    <property type="entry name" value="Outer membrane efflux proteins (OEP)"/>
    <property type="match status" value="1"/>
</dbReference>
<feature type="coiled-coil region" evidence="8">
    <location>
        <begin position="459"/>
        <end position="486"/>
    </location>
</feature>
<dbReference type="PANTHER" id="PTHR30026:SF23">
    <property type="entry name" value="TO APRF-PUTATIVE OUTER MEMBRANE EFFLUX PROTEIN OR SECRETED ALKALINE PHOSPHATASE-RELATED"/>
    <property type="match status" value="1"/>
</dbReference>
<name>A0ABW7FJZ2_9BURK</name>
<evidence type="ECO:0000313" key="11">
    <source>
        <dbReference type="Proteomes" id="UP001606301"/>
    </source>
</evidence>
<dbReference type="InterPro" id="IPR003423">
    <property type="entry name" value="OMP_efflux"/>
</dbReference>
<feature type="signal peptide" evidence="9">
    <location>
        <begin position="1"/>
        <end position="27"/>
    </location>
</feature>
<dbReference type="SUPFAM" id="SSF56954">
    <property type="entry name" value="Outer membrane efflux proteins (OEP)"/>
    <property type="match status" value="1"/>
</dbReference>
<feature type="chain" id="PRO_5047149202" evidence="9">
    <location>
        <begin position="28"/>
        <end position="549"/>
    </location>
</feature>
<evidence type="ECO:0000256" key="9">
    <source>
        <dbReference type="SAM" id="SignalP"/>
    </source>
</evidence>
<keyword evidence="5" id="KW-0812">Transmembrane</keyword>
<protein>
    <submittedName>
        <fullName evidence="10">TolC family protein</fullName>
    </submittedName>
</protein>
<keyword evidence="4" id="KW-1134">Transmembrane beta strand</keyword>
<dbReference type="PANTHER" id="PTHR30026">
    <property type="entry name" value="OUTER MEMBRANE PROTEIN TOLC"/>
    <property type="match status" value="1"/>
</dbReference>
<comment type="similarity">
    <text evidence="2">Belongs to the outer membrane factor (OMF) (TC 1.B.17) family.</text>
</comment>
<gene>
    <name evidence="10" type="ORF">ACG0Z3_13240</name>
</gene>
<keyword evidence="11" id="KW-1185">Reference proteome</keyword>
<proteinExistence type="inferred from homology"/>
<evidence type="ECO:0000256" key="5">
    <source>
        <dbReference type="ARBA" id="ARBA00022692"/>
    </source>
</evidence>
<keyword evidence="7" id="KW-0998">Cell outer membrane</keyword>
<evidence type="ECO:0000256" key="4">
    <source>
        <dbReference type="ARBA" id="ARBA00022452"/>
    </source>
</evidence>
<sequence length="549" mass="59475">MRPRTAAWRHALGAVAAAAACAGPAWAGLPGSRTAAGTDGSAAEISLDFAPAPMGYIPYVPAPKAPAQRPARLDAKTLAQLALEQNAEVLYARLQSRVSEQAAEAESGLYLPVAYANLRREGRNRQRTVEERLTAALGGITRLNESVLAGETGVRVKAPSGAEVALAWRANQRRNNVIGSATFATSDAEATGALVLSLRQPLLRGAGRDVVETDLRVARHEREIGTWQFRQQVLRIGSEALSTYWQLWRARETQALRRAALDNAQEALGDVKSRVDGGRLPPAALDESSAVLSARRAELARGQQALFDAEARVRVLLDLPPQDGGWDLAEPEPESAPPARGLAALAERLPDVEAAWPPLRMAQLKREQADARLRLAHSKKLPALDVQASYSSNSLVYGPLDAAIKATQGRNPDWTVGVAMEVPLGGDRRAQAEYRAQQLRVEQSALEVHSVRQALASDYFNRAAQLDELRRELAQLRDELSAREQLEAGVREQFTLGAAPRSRLLRLQADVLDARLRLVDGNSRVALARVALQLVDGSLLAAHDVRIDE</sequence>
<reference evidence="10 11" key="1">
    <citation type="submission" date="2024-08" db="EMBL/GenBank/DDBJ databases">
        <authorList>
            <person name="Lu H."/>
        </authorList>
    </citation>
    <scope>NUCLEOTIDE SEQUENCE [LARGE SCALE GENOMIC DNA]</scope>
    <source>
        <strain evidence="10 11">LKC17W</strain>
    </source>
</reference>
<dbReference type="EMBL" id="JBIGHW010000006">
    <property type="protein sequence ID" value="MFG6441645.1"/>
    <property type="molecule type" value="Genomic_DNA"/>
</dbReference>
<evidence type="ECO:0000256" key="8">
    <source>
        <dbReference type="SAM" id="Coils"/>
    </source>
</evidence>
<keyword evidence="3" id="KW-0813">Transport</keyword>
<keyword evidence="9" id="KW-0732">Signal</keyword>
<keyword evidence="8" id="KW-0175">Coiled coil</keyword>
<dbReference type="InterPro" id="IPR051906">
    <property type="entry name" value="TolC-like"/>
</dbReference>
<comment type="subcellular location">
    <subcellularLocation>
        <location evidence="1">Cell outer membrane</location>
    </subcellularLocation>
</comment>
<comment type="caution">
    <text evidence="10">The sequence shown here is derived from an EMBL/GenBank/DDBJ whole genome shotgun (WGS) entry which is preliminary data.</text>
</comment>
<evidence type="ECO:0000256" key="7">
    <source>
        <dbReference type="ARBA" id="ARBA00023237"/>
    </source>
</evidence>
<organism evidence="10 11">
    <name type="scientific">Pelomonas margarita</name>
    <dbReference type="NCBI Taxonomy" id="3299031"/>
    <lineage>
        <taxon>Bacteria</taxon>
        <taxon>Pseudomonadati</taxon>
        <taxon>Pseudomonadota</taxon>
        <taxon>Betaproteobacteria</taxon>
        <taxon>Burkholderiales</taxon>
        <taxon>Sphaerotilaceae</taxon>
        <taxon>Roseateles</taxon>
    </lineage>
</organism>
<dbReference type="Pfam" id="PF02321">
    <property type="entry name" value="OEP"/>
    <property type="match status" value="1"/>
</dbReference>
<accession>A0ABW7FJZ2</accession>
<evidence type="ECO:0000256" key="1">
    <source>
        <dbReference type="ARBA" id="ARBA00004442"/>
    </source>
</evidence>
<dbReference type="PROSITE" id="PS51257">
    <property type="entry name" value="PROKAR_LIPOPROTEIN"/>
    <property type="match status" value="1"/>
</dbReference>
<dbReference type="RefSeq" id="WP_394398086.1">
    <property type="nucleotide sequence ID" value="NZ_JBIGHW010000006.1"/>
</dbReference>
<keyword evidence="6" id="KW-0472">Membrane</keyword>
<dbReference type="Proteomes" id="UP001606301">
    <property type="component" value="Unassembled WGS sequence"/>
</dbReference>
<evidence type="ECO:0000256" key="3">
    <source>
        <dbReference type="ARBA" id="ARBA00022448"/>
    </source>
</evidence>